<name>A0A9P8PZ60_9ASCO</name>
<feature type="transmembrane region" description="Helical" evidence="7">
    <location>
        <begin position="415"/>
        <end position="438"/>
    </location>
</feature>
<sequence length="507" mass="56826">MSSDNLATESKQLDVESSFSDRHSETGLLSTNEKIERTTRLAEQYGIDEKKLMWKIDLWVVPPFILLYFLSFIDRINIGNAKAFGMAKALGLEGNEYNTALAIFFVPYVFFEVISNRFLKIISPHIWLSGLILCFGAVSIGIGFVKNYGGLLACRFLLGIFEAGTFPGIFYVLSTYYSPVEAQKRFSFFFSSTCLAGAAGGAIAWRIHDLDGKHGIDSWAWIFIIEGAFTCGLALLLFFTIPDFPETARFLNDNEREFLKEKLKIHTISSGYDLEFNWRDMWNQFKKDPIFIYTSLAYFGLIIPSYGYAYFSPTIVSEAGYTNTQSAQAHSVYPWITAFGVANITAFASDYLRVRAPFAIFSALLGIIGLSLVLGSSHAEVRYAGCFLTASGLYSSMPSLICWNSLNFNGHVRKSLGTSFQIGFGNIGGIIAVFIFLSKDSPRFVTGLAVCIAFAAFAIIFMIVIILHVRNVNKKKETASYRQKFFSQEQREIALSGDLHPNFRYLY</sequence>
<dbReference type="InterPro" id="IPR011701">
    <property type="entry name" value="MFS"/>
</dbReference>
<dbReference type="PANTHER" id="PTHR43791:SF46">
    <property type="entry name" value="MAJOR FACILITATOR SUPERFAMILY (MFS) PROFILE DOMAIN-CONTAINING PROTEIN-RELATED"/>
    <property type="match status" value="1"/>
</dbReference>
<feature type="transmembrane region" description="Helical" evidence="7">
    <location>
        <begin position="97"/>
        <end position="114"/>
    </location>
</feature>
<feature type="transmembrane region" description="Helical" evidence="7">
    <location>
        <begin position="444"/>
        <end position="467"/>
    </location>
</feature>
<evidence type="ECO:0000256" key="2">
    <source>
        <dbReference type="ARBA" id="ARBA00022448"/>
    </source>
</evidence>
<dbReference type="Gene3D" id="1.20.1250.20">
    <property type="entry name" value="MFS general substrate transporter like domains"/>
    <property type="match status" value="2"/>
</dbReference>
<evidence type="ECO:0000256" key="4">
    <source>
        <dbReference type="ARBA" id="ARBA00022989"/>
    </source>
</evidence>
<feature type="transmembrane region" description="Helical" evidence="7">
    <location>
        <begin position="58"/>
        <end position="77"/>
    </location>
</feature>
<dbReference type="GO" id="GO:0022857">
    <property type="term" value="F:transmembrane transporter activity"/>
    <property type="evidence" value="ECO:0007669"/>
    <property type="project" value="InterPro"/>
</dbReference>
<dbReference type="SUPFAM" id="SSF103473">
    <property type="entry name" value="MFS general substrate transporter"/>
    <property type="match status" value="1"/>
</dbReference>
<evidence type="ECO:0000256" key="1">
    <source>
        <dbReference type="ARBA" id="ARBA00004141"/>
    </source>
</evidence>
<evidence type="ECO:0000313" key="9">
    <source>
        <dbReference type="Proteomes" id="UP000769528"/>
    </source>
</evidence>
<keyword evidence="3 7" id="KW-0812">Transmembrane</keyword>
<evidence type="ECO:0000313" key="8">
    <source>
        <dbReference type="EMBL" id="KAH3679959.1"/>
    </source>
</evidence>
<evidence type="ECO:0000256" key="3">
    <source>
        <dbReference type="ARBA" id="ARBA00022692"/>
    </source>
</evidence>
<keyword evidence="9" id="KW-1185">Reference proteome</keyword>
<feature type="transmembrane region" description="Helical" evidence="7">
    <location>
        <begin position="126"/>
        <end position="144"/>
    </location>
</feature>
<dbReference type="FunFam" id="1.20.1250.20:FF:000013">
    <property type="entry name" value="MFS general substrate transporter"/>
    <property type="match status" value="1"/>
</dbReference>
<protein>
    <recommendedName>
        <fullName evidence="10">Major facilitator superfamily (MFS) profile domain-containing protein</fullName>
    </recommendedName>
</protein>
<evidence type="ECO:0000256" key="7">
    <source>
        <dbReference type="SAM" id="Phobius"/>
    </source>
</evidence>
<dbReference type="PANTHER" id="PTHR43791">
    <property type="entry name" value="PERMEASE-RELATED"/>
    <property type="match status" value="1"/>
</dbReference>
<dbReference type="InterPro" id="IPR036259">
    <property type="entry name" value="MFS_trans_sf"/>
</dbReference>
<dbReference type="Proteomes" id="UP000769528">
    <property type="component" value="Unassembled WGS sequence"/>
</dbReference>
<keyword evidence="2" id="KW-0813">Transport</keyword>
<feature type="transmembrane region" description="Helical" evidence="7">
    <location>
        <begin position="186"/>
        <end position="207"/>
    </location>
</feature>
<keyword evidence="5 7" id="KW-0472">Membrane</keyword>
<proteinExistence type="predicted"/>
<feature type="compositionally biased region" description="Basic and acidic residues" evidence="6">
    <location>
        <begin position="11"/>
        <end position="25"/>
    </location>
</feature>
<comment type="caution">
    <text evidence="8">The sequence shown here is derived from an EMBL/GenBank/DDBJ whole genome shotgun (WGS) entry which is preliminary data.</text>
</comment>
<keyword evidence="4 7" id="KW-1133">Transmembrane helix</keyword>
<dbReference type="AlphaFoldDB" id="A0A9P8PZ60"/>
<dbReference type="FunFam" id="1.20.1250.20:FF:000034">
    <property type="entry name" value="MFS general substrate transporter"/>
    <property type="match status" value="1"/>
</dbReference>
<feature type="compositionally biased region" description="Polar residues" evidence="6">
    <location>
        <begin position="1"/>
        <end position="10"/>
    </location>
</feature>
<organism evidence="8 9">
    <name type="scientific">Wickerhamomyces mucosus</name>
    <dbReference type="NCBI Taxonomy" id="1378264"/>
    <lineage>
        <taxon>Eukaryota</taxon>
        <taxon>Fungi</taxon>
        <taxon>Dikarya</taxon>
        <taxon>Ascomycota</taxon>
        <taxon>Saccharomycotina</taxon>
        <taxon>Saccharomycetes</taxon>
        <taxon>Phaffomycetales</taxon>
        <taxon>Wickerhamomycetaceae</taxon>
        <taxon>Wickerhamomyces</taxon>
    </lineage>
</organism>
<reference evidence="8" key="2">
    <citation type="submission" date="2021-01" db="EMBL/GenBank/DDBJ databases">
        <authorList>
            <person name="Schikora-Tamarit M.A."/>
        </authorList>
    </citation>
    <scope>NUCLEOTIDE SEQUENCE</scope>
    <source>
        <strain evidence="8">CBS6341</strain>
    </source>
</reference>
<accession>A0A9P8PZ60</accession>
<feature type="transmembrane region" description="Helical" evidence="7">
    <location>
        <begin position="156"/>
        <end position="174"/>
    </location>
</feature>
<comment type="subcellular location">
    <subcellularLocation>
        <location evidence="1">Membrane</location>
        <topology evidence="1">Multi-pass membrane protein</topology>
    </subcellularLocation>
</comment>
<evidence type="ECO:0008006" key="10">
    <source>
        <dbReference type="Google" id="ProtNLM"/>
    </source>
</evidence>
<feature type="region of interest" description="Disordered" evidence="6">
    <location>
        <begin position="1"/>
        <end position="26"/>
    </location>
</feature>
<dbReference type="OrthoDB" id="2985014at2759"/>
<feature type="transmembrane region" description="Helical" evidence="7">
    <location>
        <begin position="381"/>
        <end position="403"/>
    </location>
</feature>
<reference evidence="8" key="1">
    <citation type="journal article" date="2021" name="Open Biol.">
        <title>Shared evolutionary footprints suggest mitochondrial oxidative damage underlies multiple complex I losses in fungi.</title>
        <authorList>
            <person name="Schikora-Tamarit M.A."/>
            <person name="Marcet-Houben M."/>
            <person name="Nosek J."/>
            <person name="Gabaldon T."/>
        </authorList>
    </citation>
    <scope>NUCLEOTIDE SEQUENCE</scope>
    <source>
        <strain evidence="8">CBS6341</strain>
    </source>
</reference>
<dbReference type="Pfam" id="PF07690">
    <property type="entry name" value="MFS_1"/>
    <property type="match status" value="1"/>
</dbReference>
<dbReference type="EMBL" id="JAEUBF010000206">
    <property type="protein sequence ID" value="KAH3679959.1"/>
    <property type="molecule type" value="Genomic_DNA"/>
</dbReference>
<gene>
    <name evidence="8" type="ORF">WICMUC_000702</name>
</gene>
<feature type="transmembrane region" description="Helical" evidence="7">
    <location>
        <begin position="290"/>
        <end position="311"/>
    </location>
</feature>
<feature type="transmembrane region" description="Helical" evidence="7">
    <location>
        <begin position="219"/>
        <end position="241"/>
    </location>
</feature>
<feature type="transmembrane region" description="Helical" evidence="7">
    <location>
        <begin position="356"/>
        <end position="375"/>
    </location>
</feature>
<evidence type="ECO:0000256" key="5">
    <source>
        <dbReference type="ARBA" id="ARBA00023136"/>
    </source>
</evidence>
<evidence type="ECO:0000256" key="6">
    <source>
        <dbReference type="SAM" id="MobiDB-lite"/>
    </source>
</evidence>
<feature type="transmembrane region" description="Helical" evidence="7">
    <location>
        <begin position="331"/>
        <end position="349"/>
    </location>
</feature>
<dbReference type="GO" id="GO:0005886">
    <property type="term" value="C:plasma membrane"/>
    <property type="evidence" value="ECO:0007669"/>
    <property type="project" value="TreeGrafter"/>
</dbReference>